<evidence type="ECO:0008006" key="5">
    <source>
        <dbReference type="Google" id="ProtNLM"/>
    </source>
</evidence>
<dbReference type="EMBL" id="CP033924">
    <property type="protein sequence ID" value="AZA84957.1"/>
    <property type="molecule type" value="Genomic_DNA"/>
</dbReference>
<proteinExistence type="predicted"/>
<dbReference type="AlphaFoldDB" id="A0A3G6RKF7"/>
<dbReference type="OrthoDB" id="1245779at2"/>
<sequence>MEIPFYLSYKEFEKNYPTDLSKWFGYYGDSDEVDFLKELVGQYHYFLDYDCTQDQLIPDITITLTDCIFPYHEKSECRFIAAYQDGKKKKVFWDENQNVLEWKKVTMMQYAGHIVDKIHKYFKATHTIFPENKTLHDYMNNEEIIKYDEFFGYQIDYSLHQKALPFLKAYMPLHGKEVSESLFRNFNFAIVRIAEYIDWRLKALKAFQWSIYHRVKSGAKADVEKNAEEQPPQISYVPKIKVNGSLQALGYILTELMDKGYIEPQRKNGSLNVQGTAKMILDHFEFTKEEFQPPLESVRQCLFTQNKFSNDKQNLFKIPSSQQLEK</sequence>
<evidence type="ECO:0000313" key="3">
    <source>
        <dbReference type="Proteomes" id="UP000236262"/>
    </source>
</evidence>
<organism evidence="2 3">
    <name type="scientific">Chryseobacterium lactis</name>
    <dbReference type="NCBI Taxonomy" id="1241981"/>
    <lineage>
        <taxon>Bacteria</taxon>
        <taxon>Pseudomonadati</taxon>
        <taxon>Bacteroidota</taxon>
        <taxon>Flavobacteriia</taxon>
        <taxon>Flavobacteriales</taxon>
        <taxon>Weeksellaceae</taxon>
        <taxon>Chryseobacterium group</taxon>
        <taxon>Chryseobacterium</taxon>
    </lineage>
</organism>
<dbReference type="RefSeq" id="WP_103293808.1">
    <property type="nucleotide sequence ID" value="NZ_CP033924.1"/>
</dbReference>
<dbReference type="Proteomes" id="UP000279972">
    <property type="component" value="Chromosome"/>
</dbReference>
<evidence type="ECO:0000313" key="2">
    <source>
        <dbReference type="EMBL" id="PNW11494.1"/>
    </source>
</evidence>
<reference evidence="1 4" key="2">
    <citation type="submission" date="2018-11" db="EMBL/GenBank/DDBJ databases">
        <title>Proposal to divide the Flavobacteriaceae and reorganize its genera based on Amino Acid Identity values calculated from whole genome sequences.</title>
        <authorList>
            <person name="Nicholson A.C."/>
            <person name="Gulvik C.A."/>
            <person name="Whitney A.M."/>
            <person name="Humrighouse B.W."/>
            <person name="Bell M."/>
            <person name="Holmes B."/>
            <person name="Steigerwalt A.G."/>
            <person name="Villarma A."/>
            <person name="Sheth M."/>
            <person name="Batra D."/>
            <person name="Pryor J."/>
            <person name="Bernardet J.-F."/>
            <person name="Hugo C."/>
            <person name="Kampfer P."/>
            <person name="Newman J."/>
            <person name="McQuiston J.R."/>
        </authorList>
    </citation>
    <scope>NUCLEOTIDE SEQUENCE [LARGE SCALE GENOMIC DNA]</scope>
    <source>
        <strain evidence="1 4">KC_1864</strain>
    </source>
</reference>
<evidence type="ECO:0000313" key="1">
    <source>
        <dbReference type="EMBL" id="AZA84957.1"/>
    </source>
</evidence>
<evidence type="ECO:0000313" key="4">
    <source>
        <dbReference type="Proteomes" id="UP000279972"/>
    </source>
</evidence>
<dbReference type="Proteomes" id="UP000236262">
    <property type="component" value="Unassembled WGS sequence"/>
</dbReference>
<accession>A0A3G6RKF7</accession>
<reference evidence="2 3" key="1">
    <citation type="submission" date="2018-01" db="EMBL/GenBank/DDBJ databases">
        <title>Draft genome sequences of Chryseobacterium lactis NCTC11390, Chryseobacterium oncorhynchi 701B-08, and Chryseobacterium viscerum 687B-08.</title>
        <authorList>
            <person name="Jeong J.-J."/>
            <person name="Lee Y.J."/>
            <person name="Park B."/>
            <person name="Choi I.-G."/>
            <person name="Kim K.D."/>
        </authorList>
    </citation>
    <scope>NUCLEOTIDE SEQUENCE [LARGE SCALE GENOMIC DNA]</scope>
    <source>
        <strain evidence="2 3">NCTC11390</strain>
    </source>
</reference>
<keyword evidence="4" id="KW-1185">Reference proteome</keyword>
<dbReference type="EMBL" id="PPEH01000012">
    <property type="protein sequence ID" value="PNW11494.1"/>
    <property type="molecule type" value="Genomic_DNA"/>
</dbReference>
<gene>
    <name evidence="2" type="ORF">C1637_22010</name>
    <name evidence="1" type="ORF">EG342_24970</name>
</gene>
<dbReference type="KEGG" id="clac:EG342_24970"/>
<name>A0A3G6RKF7_CHRLC</name>
<protein>
    <recommendedName>
        <fullName evidence="5">MarR family transcriptional regulator</fullName>
    </recommendedName>
</protein>